<evidence type="ECO:0000256" key="11">
    <source>
        <dbReference type="ARBA" id="ARBA00049893"/>
    </source>
</evidence>
<evidence type="ECO:0000256" key="3">
    <source>
        <dbReference type="ARBA" id="ARBA00007353"/>
    </source>
</evidence>
<comment type="catalytic activity">
    <reaction evidence="9">
        <text>adenosine + H2O + H(+) = inosine + NH4(+)</text>
        <dbReference type="Rhea" id="RHEA:24408"/>
        <dbReference type="ChEBI" id="CHEBI:15377"/>
        <dbReference type="ChEBI" id="CHEBI:15378"/>
        <dbReference type="ChEBI" id="CHEBI:16335"/>
        <dbReference type="ChEBI" id="CHEBI:17596"/>
        <dbReference type="ChEBI" id="CHEBI:28938"/>
        <dbReference type="EC" id="3.5.4.4"/>
    </reaction>
    <physiologicalReaction direction="left-to-right" evidence="9">
        <dbReference type="Rhea" id="RHEA:24409"/>
    </physiologicalReaction>
</comment>
<dbReference type="EMBL" id="CP025198">
    <property type="protein sequence ID" value="AXE39189.1"/>
    <property type="molecule type" value="Genomic_DNA"/>
</dbReference>
<accession>A0A344UV91</accession>
<evidence type="ECO:0000313" key="12">
    <source>
        <dbReference type="EMBL" id="AXE39189.1"/>
    </source>
</evidence>
<dbReference type="PANTHER" id="PTHR30616:SF2">
    <property type="entry name" value="PURINE NUCLEOSIDE PHOSPHORYLASE LACC1"/>
    <property type="match status" value="1"/>
</dbReference>
<evidence type="ECO:0000256" key="7">
    <source>
        <dbReference type="ARBA" id="ARBA00022833"/>
    </source>
</evidence>
<name>A0A344UV91_9ACTN</name>
<dbReference type="GO" id="GO:0005507">
    <property type="term" value="F:copper ion binding"/>
    <property type="evidence" value="ECO:0007669"/>
    <property type="project" value="TreeGrafter"/>
</dbReference>
<comment type="catalytic activity">
    <reaction evidence="11">
        <text>S-methyl-5'-thioadenosine + phosphate = 5-(methylsulfanyl)-alpha-D-ribose 1-phosphate + adenine</text>
        <dbReference type="Rhea" id="RHEA:11852"/>
        <dbReference type="ChEBI" id="CHEBI:16708"/>
        <dbReference type="ChEBI" id="CHEBI:17509"/>
        <dbReference type="ChEBI" id="CHEBI:43474"/>
        <dbReference type="ChEBI" id="CHEBI:58533"/>
        <dbReference type="EC" id="2.4.2.28"/>
    </reaction>
    <physiologicalReaction direction="left-to-right" evidence="11">
        <dbReference type="Rhea" id="RHEA:11853"/>
    </physiologicalReaction>
</comment>
<dbReference type="InterPro" id="IPR003730">
    <property type="entry name" value="Cu_polyphenol_OxRdtase"/>
</dbReference>
<protein>
    <submittedName>
        <fullName evidence="12">Laccase domain protein</fullName>
    </submittedName>
</protein>
<reference evidence="12 13" key="1">
    <citation type="submission" date="2017-12" db="EMBL/GenBank/DDBJ databases">
        <title>The whole genome sequence of the Acidipropionibacterium virtanenii sp. nov. type strain JS278.</title>
        <authorList>
            <person name="Laine P."/>
            <person name="Deptula P."/>
            <person name="Varmanen P."/>
            <person name="Auvinen P."/>
        </authorList>
    </citation>
    <scope>NUCLEOTIDE SEQUENCE [LARGE SCALE GENOMIC DNA]</scope>
    <source>
        <strain evidence="12 13">JS278</strain>
    </source>
</reference>
<sequence length="261" mass="27308">MLRMRIDPGANHGVGVAFTDRRGGSSLGPLGGFNLGRADADDPASLVANVGALRVALGVRGIALVHQVHGAEVMRLGAPEAQAIRDDDVLREAPGRPDPLPSADAMVTTVAGVALAIRVADCLPVMLADPGAGVIAAAHAGRAGLLAGVLGRTVGRMRDAGARDILGWIGPHICGRCYEVPREMADRVWRDHPATRSQTSWGTPALDLAAEAHSQLEGLGVTAVGLDPCTREHEELFSHRRDPGSGRLAGLVWIREDPAQR</sequence>
<dbReference type="AlphaFoldDB" id="A0A344UV91"/>
<keyword evidence="7" id="KW-0862">Zinc</keyword>
<keyword evidence="5" id="KW-0479">Metal-binding</keyword>
<dbReference type="SUPFAM" id="SSF64438">
    <property type="entry name" value="CNF1/YfiH-like putative cysteine hydrolases"/>
    <property type="match status" value="1"/>
</dbReference>
<dbReference type="InterPro" id="IPR011324">
    <property type="entry name" value="Cytotoxic_necrot_fac-like_cat"/>
</dbReference>
<dbReference type="RefSeq" id="WP_114045104.1">
    <property type="nucleotide sequence ID" value="NZ_CP025198.1"/>
</dbReference>
<comment type="function">
    <text evidence="2">Purine nucleoside enzyme that catalyzes the phosphorolysis of adenosine and inosine nucleosides, yielding D-ribose 1-phosphate and the respective free bases, adenine and hypoxanthine. Also catalyzes the phosphorolysis of S-methyl-5'-thioadenosine into adenine and S-methyl-5-thio-alpha-D-ribose 1-phosphate. Also has adenosine deaminase activity.</text>
</comment>
<comment type="catalytic activity">
    <reaction evidence="1">
        <text>inosine + phosphate = alpha-D-ribose 1-phosphate + hypoxanthine</text>
        <dbReference type="Rhea" id="RHEA:27646"/>
        <dbReference type="ChEBI" id="CHEBI:17368"/>
        <dbReference type="ChEBI" id="CHEBI:17596"/>
        <dbReference type="ChEBI" id="CHEBI:43474"/>
        <dbReference type="ChEBI" id="CHEBI:57720"/>
        <dbReference type="EC" id="2.4.2.1"/>
    </reaction>
    <physiologicalReaction direction="left-to-right" evidence="1">
        <dbReference type="Rhea" id="RHEA:27647"/>
    </physiologicalReaction>
</comment>
<evidence type="ECO:0000256" key="1">
    <source>
        <dbReference type="ARBA" id="ARBA00000553"/>
    </source>
</evidence>
<keyword evidence="6" id="KW-0378">Hydrolase</keyword>
<keyword evidence="13" id="KW-1185">Reference proteome</keyword>
<dbReference type="OrthoDB" id="4279at2"/>
<keyword evidence="8" id="KW-0186">Copper</keyword>
<dbReference type="PANTHER" id="PTHR30616">
    <property type="entry name" value="UNCHARACTERIZED PROTEIN YFIH"/>
    <property type="match status" value="1"/>
</dbReference>
<dbReference type="GO" id="GO:0016787">
    <property type="term" value="F:hydrolase activity"/>
    <property type="evidence" value="ECO:0007669"/>
    <property type="project" value="UniProtKB-KW"/>
</dbReference>
<gene>
    <name evidence="12" type="ORF">JS278_02036</name>
</gene>
<evidence type="ECO:0000256" key="2">
    <source>
        <dbReference type="ARBA" id="ARBA00003215"/>
    </source>
</evidence>
<comment type="catalytic activity">
    <reaction evidence="10">
        <text>adenosine + phosphate = alpha-D-ribose 1-phosphate + adenine</text>
        <dbReference type="Rhea" id="RHEA:27642"/>
        <dbReference type="ChEBI" id="CHEBI:16335"/>
        <dbReference type="ChEBI" id="CHEBI:16708"/>
        <dbReference type="ChEBI" id="CHEBI:43474"/>
        <dbReference type="ChEBI" id="CHEBI:57720"/>
        <dbReference type="EC" id="2.4.2.1"/>
    </reaction>
    <physiologicalReaction direction="left-to-right" evidence="10">
        <dbReference type="Rhea" id="RHEA:27643"/>
    </physiologicalReaction>
</comment>
<dbReference type="Pfam" id="PF02578">
    <property type="entry name" value="Cu-oxidase_4"/>
    <property type="match status" value="1"/>
</dbReference>
<dbReference type="Proteomes" id="UP000251995">
    <property type="component" value="Chromosome"/>
</dbReference>
<evidence type="ECO:0000256" key="10">
    <source>
        <dbReference type="ARBA" id="ARBA00048968"/>
    </source>
</evidence>
<keyword evidence="4" id="KW-0808">Transferase</keyword>
<organism evidence="12 13">
    <name type="scientific">Acidipropionibacterium virtanenii</name>
    <dbReference type="NCBI Taxonomy" id="2057246"/>
    <lineage>
        <taxon>Bacteria</taxon>
        <taxon>Bacillati</taxon>
        <taxon>Actinomycetota</taxon>
        <taxon>Actinomycetes</taxon>
        <taxon>Propionibacteriales</taxon>
        <taxon>Propionibacteriaceae</taxon>
        <taxon>Acidipropionibacterium</taxon>
    </lineage>
</organism>
<comment type="similarity">
    <text evidence="3">Belongs to the purine nucleoside phosphorylase YfiH/LACC1 family.</text>
</comment>
<evidence type="ECO:0000256" key="9">
    <source>
        <dbReference type="ARBA" id="ARBA00047989"/>
    </source>
</evidence>
<evidence type="ECO:0000256" key="6">
    <source>
        <dbReference type="ARBA" id="ARBA00022801"/>
    </source>
</evidence>
<evidence type="ECO:0000313" key="13">
    <source>
        <dbReference type="Proteomes" id="UP000251995"/>
    </source>
</evidence>
<evidence type="ECO:0000256" key="4">
    <source>
        <dbReference type="ARBA" id="ARBA00022679"/>
    </source>
</evidence>
<dbReference type="CDD" id="cd16833">
    <property type="entry name" value="YfiH"/>
    <property type="match status" value="1"/>
</dbReference>
<proteinExistence type="inferred from homology"/>
<dbReference type="Gene3D" id="3.60.140.10">
    <property type="entry name" value="CNF1/YfiH-like putative cysteine hydrolases"/>
    <property type="match status" value="1"/>
</dbReference>
<dbReference type="GO" id="GO:0017061">
    <property type="term" value="F:S-methyl-5-thioadenosine phosphorylase activity"/>
    <property type="evidence" value="ECO:0007669"/>
    <property type="project" value="UniProtKB-EC"/>
</dbReference>
<evidence type="ECO:0000256" key="5">
    <source>
        <dbReference type="ARBA" id="ARBA00022723"/>
    </source>
</evidence>
<dbReference type="InterPro" id="IPR038371">
    <property type="entry name" value="Cu_polyphenol_OxRdtase_sf"/>
</dbReference>
<dbReference type="KEGG" id="acij:JS278_02036"/>
<evidence type="ECO:0000256" key="8">
    <source>
        <dbReference type="ARBA" id="ARBA00023008"/>
    </source>
</evidence>